<dbReference type="SMART" id="SM00028">
    <property type="entry name" value="TPR"/>
    <property type="match status" value="5"/>
</dbReference>
<comment type="caution">
    <text evidence="4">The sequence shown here is derived from an EMBL/GenBank/DDBJ whole genome shotgun (WGS) entry which is preliminary data.</text>
</comment>
<keyword evidence="5" id="KW-1185">Reference proteome</keyword>
<organism evidence="4 5">
    <name type="scientific">Carboxylicivirga linearis</name>
    <dbReference type="NCBI Taxonomy" id="1628157"/>
    <lineage>
        <taxon>Bacteria</taxon>
        <taxon>Pseudomonadati</taxon>
        <taxon>Bacteroidota</taxon>
        <taxon>Bacteroidia</taxon>
        <taxon>Marinilabiliales</taxon>
        <taxon>Marinilabiliaceae</taxon>
        <taxon>Carboxylicivirga</taxon>
    </lineage>
</organism>
<dbReference type="InterPro" id="IPR011990">
    <property type="entry name" value="TPR-like_helical_dom_sf"/>
</dbReference>
<sequence length="736" mass="86822">MMINLRELKTKHNAICKKLASKRIKDSLDMIEELVKDAHDGDLIDTHYNLEFTYKNMLRYTVEGITDPERQKIYNHLVKDVYSLADRAYSKLMLKYSNDFIYELRRNNATTQLSSLLEEFTQLWSNVELQKIVNSEAENDQEILHISLRLFQYLWSSPELKESDIEKLRQFFSNETYPWHIKSQLVGGINLALLNSFIPEYMDLLMDLANHKNDVISSRAITTIIIAFAKYDARLPLNPQLHSRFSMLVEEKKWNTLIQSIIIQLIRTRETERISQKLHDEILPEVVKMQPKLKDKLDLENMLSENLTDDKNPEWEDFFKDSPNLISKMEELTQWQMEGADVFLSTFKHLKHFSFFNSFANWLLPFYPTHPEIKKALDAESDVFKSSSLLDNLSDSRFLCNSDKYSLMLSIPHMPSMQKDLMGQMFSAEIEQMAEINKDEKALKAHQGKLIASNQFIQDLYRLVKVHPQRHQLEDIFAQRMDFHNKWFFKTLLTDNASLRELAEYYFKKEYYDEANDIFTTIYEKDKTAVDIIQKIGFGYQKLNQFDKALNKYLQADLIGAESVWNKKKIALCYRHLKNQEKALQYYKEAENIDPENLPTQASIGNCYLELEQYEEALKYYFKVEYLDPGNHKVGRAIGWCSFVLGKFDQAEKYYNKLLVAETNKHDLINLGHTLWCKKLRKEALASYQKSIKQPKHSFQEFLETFQEDIPHLLNHGIEKQDIPLMLDQIRYSLED</sequence>
<evidence type="ECO:0000256" key="2">
    <source>
        <dbReference type="ARBA" id="ARBA00022803"/>
    </source>
</evidence>
<reference evidence="4 5" key="1">
    <citation type="journal article" date="2015" name="Int. J. Syst. Evol. Microbiol.">
        <title>Carboxylicivirga linearis sp. nov., isolated from a sea cucumber culture pond.</title>
        <authorList>
            <person name="Wang F.Q."/>
            <person name="Zhou Y.X."/>
            <person name="Lin X.Z."/>
            <person name="Chen G.J."/>
            <person name="Du Z.J."/>
        </authorList>
    </citation>
    <scope>NUCLEOTIDE SEQUENCE [LARGE SCALE GENOMIC DNA]</scope>
    <source>
        <strain evidence="4 5">FB218</strain>
    </source>
</reference>
<evidence type="ECO:0000256" key="3">
    <source>
        <dbReference type="PROSITE-ProRule" id="PRU00339"/>
    </source>
</evidence>
<feature type="repeat" description="TPR" evidence="3">
    <location>
        <begin position="564"/>
        <end position="597"/>
    </location>
</feature>
<dbReference type="Proteomes" id="UP000708576">
    <property type="component" value="Unassembled WGS sequence"/>
</dbReference>
<keyword evidence="1" id="KW-0677">Repeat</keyword>
<protein>
    <submittedName>
        <fullName evidence="4">Tetratricopeptide repeat protein</fullName>
    </submittedName>
</protein>
<evidence type="ECO:0000313" key="5">
    <source>
        <dbReference type="Proteomes" id="UP000708576"/>
    </source>
</evidence>
<name>A0ABS5JQS6_9BACT</name>
<keyword evidence="2 3" id="KW-0802">TPR repeat</keyword>
<dbReference type="Gene3D" id="1.25.40.10">
    <property type="entry name" value="Tetratricopeptide repeat domain"/>
    <property type="match status" value="1"/>
</dbReference>
<dbReference type="PROSITE" id="PS50005">
    <property type="entry name" value="TPR"/>
    <property type="match status" value="2"/>
</dbReference>
<dbReference type="SUPFAM" id="SSF48452">
    <property type="entry name" value="TPR-like"/>
    <property type="match status" value="1"/>
</dbReference>
<evidence type="ECO:0000256" key="1">
    <source>
        <dbReference type="ARBA" id="ARBA00022737"/>
    </source>
</evidence>
<dbReference type="PANTHER" id="PTHR45586">
    <property type="entry name" value="TPR REPEAT-CONTAINING PROTEIN PA4667"/>
    <property type="match status" value="1"/>
</dbReference>
<dbReference type="EMBL" id="JAGUCO010000001">
    <property type="protein sequence ID" value="MBS2097233.1"/>
    <property type="molecule type" value="Genomic_DNA"/>
</dbReference>
<dbReference type="InterPro" id="IPR019734">
    <property type="entry name" value="TPR_rpt"/>
</dbReference>
<proteinExistence type="predicted"/>
<evidence type="ECO:0000313" key="4">
    <source>
        <dbReference type="EMBL" id="MBS2097233.1"/>
    </source>
</evidence>
<accession>A0ABS5JQS6</accession>
<gene>
    <name evidence="4" type="ORF">KEM10_03015</name>
</gene>
<dbReference type="InterPro" id="IPR051012">
    <property type="entry name" value="CellSynth/LPSAsmb/PSIAsmb"/>
</dbReference>
<dbReference type="Pfam" id="PF13181">
    <property type="entry name" value="TPR_8"/>
    <property type="match status" value="2"/>
</dbReference>
<feature type="repeat" description="TPR" evidence="3">
    <location>
        <begin position="598"/>
        <end position="631"/>
    </location>
</feature>
<dbReference type="PANTHER" id="PTHR45586:SF1">
    <property type="entry name" value="LIPOPOLYSACCHARIDE ASSEMBLY PROTEIN B"/>
    <property type="match status" value="1"/>
</dbReference>